<dbReference type="GO" id="GO:0003723">
    <property type="term" value="F:RNA binding"/>
    <property type="evidence" value="ECO:0007669"/>
    <property type="project" value="UniProtKB-UniRule"/>
</dbReference>
<dbReference type="Proteomes" id="UP000054498">
    <property type="component" value="Unassembled WGS sequence"/>
</dbReference>
<evidence type="ECO:0000313" key="13">
    <source>
        <dbReference type="EMBL" id="KIY98438.1"/>
    </source>
</evidence>
<dbReference type="SUPFAM" id="SSF53098">
    <property type="entry name" value="Ribonuclease H-like"/>
    <property type="match status" value="1"/>
</dbReference>
<reference evidence="13 14" key="1">
    <citation type="journal article" date="2013" name="BMC Genomics">
        <title>Reconstruction of the lipid metabolism for the microalga Monoraphidium neglectum from its genome sequence reveals characteristics suitable for biofuel production.</title>
        <authorList>
            <person name="Bogen C."/>
            <person name="Al-Dilaimi A."/>
            <person name="Albersmeier A."/>
            <person name="Wichmann J."/>
            <person name="Grundmann M."/>
            <person name="Rupp O."/>
            <person name="Lauersen K.J."/>
            <person name="Blifernez-Klassen O."/>
            <person name="Kalinowski J."/>
            <person name="Goesmann A."/>
            <person name="Mussgnug J.H."/>
            <person name="Kruse O."/>
        </authorList>
    </citation>
    <scope>NUCLEOTIDE SEQUENCE [LARGE SCALE GENOMIC DNA]</scope>
    <source>
        <strain evidence="13 14">SAG 48.87</strain>
    </source>
</reference>
<dbReference type="EC" id="3.1.26.4" evidence="10"/>
<dbReference type="RefSeq" id="XP_013897458.1">
    <property type="nucleotide sequence ID" value="XM_014042004.1"/>
</dbReference>
<evidence type="ECO:0000256" key="2">
    <source>
        <dbReference type="ARBA" id="ARBA00004065"/>
    </source>
</evidence>
<dbReference type="GO" id="GO:0005737">
    <property type="term" value="C:cytoplasm"/>
    <property type="evidence" value="ECO:0007669"/>
    <property type="project" value="UniProtKB-SubCell"/>
</dbReference>
<feature type="domain" description="RNase H type-2" evidence="12">
    <location>
        <begin position="140"/>
        <end position="201"/>
    </location>
</feature>
<feature type="compositionally biased region" description="Low complexity" evidence="11">
    <location>
        <begin position="72"/>
        <end position="82"/>
    </location>
</feature>
<dbReference type="AlphaFoldDB" id="A0A0D2KS95"/>
<dbReference type="GO" id="GO:0046872">
    <property type="term" value="F:metal ion binding"/>
    <property type="evidence" value="ECO:0007669"/>
    <property type="project" value="UniProtKB-KW"/>
</dbReference>
<evidence type="ECO:0000256" key="10">
    <source>
        <dbReference type="RuleBase" id="RU003515"/>
    </source>
</evidence>
<evidence type="ECO:0000256" key="4">
    <source>
        <dbReference type="ARBA" id="ARBA00022490"/>
    </source>
</evidence>
<feature type="compositionally biased region" description="Low complexity" evidence="11">
    <location>
        <begin position="90"/>
        <end position="100"/>
    </location>
</feature>
<organism evidence="13 14">
    <name type="scientific">Monoraphidium neglectum</name>
    <dbReference type="NCBI Taxonomy" id="145388"/>
    <lineage>
        <taxon>Eukaryota</taxon>
        <taxon>Viridiplantae</taxon>
        <taxon>Chlorophyta</taxon>
        <taxon>core chlorophytes</taxon>
        <taxon>Chlorophyceae</taxon>
        <taxon>CS clade</taxon>
        <taxon>Sphaeropleales</taxon>
        <taxon>Selenastraceae</taxon>
        <taxon>Monoraphidium</taxon>
    </lineage>
</organism>
<keyword evidence="14" id="KW-1185">Reference proteome</keyword>
<evidence type="ECO:0000256" key="1">
    <source>
        <dbReference type="ARBA" id="ARBA00000077"/>
    </source>
</evidence>
<name>A0A0D2KS95_9CHLO</name>
<evidence type="ECO:0000256" key="5">
    <source>
        <dbReference type="ARBA" id="ARBA00022722"/>
    </source>
</evidence>
<comment type="subcellular location">
    <subcellularLocation>
        <location evidence="3">Cytoplasm</location>
    </subcellularLocation>
</comment>
<dbReference type="PROSITE" id="PS51975">
    <property type="entry name" value="RNASE_H_2"/>
    <property type="match status" value="1"/>
</dbReference>
<feature type="region of interest" description="Disordered" evidence="11">
    <location>
        <begin position="1"/>
        <end position="135"/>
    </location>
</feature>
<evidence type="ECO:0000313" key="14">
    <source>
        <dbReference type="Proteomes" id="UP000054498"/>
    </source>
</evidence>
<comment type="similarity">
    <text evidence="10">Belongs to the RNase HII family.</text>
</comment>
<evidence type="ECO:0000259" key="12">
    <source>
        <dbReference type="PROSITE" id="PS51975"/>
    </source>
</evidence>
<keyword evidence="7 10" id="KW-0255">Endonuclease</keyword>
<dbReference type="Gene3D" id="3.30.420.10">
    <property type="entry name" value="Ribonuclease H-like superfamily/Ribonuclease H"/>
    <property type="match status" value="1"/>
</dbReference>
<keyword evidence="6" id="KW-0479">Metal-binding</keyword>
<dbReference type="OrthoDB" id="7462577at2759"/>
<dbReference type="GO" id="GO:0004523">
    <property type="term" value="F:RNA-DNA hybrid ribonuclease activity"/>
    <property type="evidence" value="ECO:0007669"/>
    <property type="project" value="UniProtKB-EC"/>
</dbReference>
<dbReference type="InterPro" id="IPR001352">
    <property type="entry name" value="RNase_HII/HIII"/>
</dbReference>
<evidence type="ECO:0000256" key="9">
    <source>
        <dbReference type="PROSITE-ProRule" id="PRU01319"/>
    </source>
</evidence>
<dbReference type="InterPro" id="IPR024567">
    <property type="entry name" value="RNase_HII/HIII_dom"/>
</dbReference>
<dbReference type="InterPro" id="IPR036397">
    <property type="entry name" value="RNaseH_sf"/>
</dbReference>
<comment type="caution">
    <text evidence="9">Lacks conserved residue(s) required for the propagation of feature annotation.</text>
</comment>
<keyword evidence="8 10" id="KW-0378">Hydrolase</keyword>
<sequence length="201" mass="20329">MSPSSESGGRRSARLSAKRRAEASESASDGTAAGLEAAAPPPGVAVRKTNDNSKRRGRPVKRAAGAADRKLANAATAAAPSASTGKRSRAAPADAAAGAVAPPPAKRRRPSAPVPKRPSPAPGPGPTRERERRLRARGFPAVAGVDEAGRGPLAGPVVAAACVLPDDIEFPGLNDSKKLSEEEREALYAQITAAPGVAWAA</sequence>
<dbReference type="InterPro" id="IPR012337">
    <property type="entry name" value="RNaseH-like_sf"/>
</dbReference>
<dbReference type="GeneID" id="25742396"/>
<feature type="compositionally biased region" description="Pro residues" evidence="11">
    <location>
        <begin position="112"/>
        <end position="125"/>
    </location>
</feature>
<dbReference type="STRING" id="145388.A0A0D2KS95"/>
<gene>
    <name evidence="13" type="ORF">MNEG_9521</name>
</gene>
<comment type="function">
    <text evidence="2 10">Endonuclease that specifically degrades the RNA of RNA-DNA hybrids.</text>
</comment>
<keyword evidence="5 10" id="KW-0540">Nuclease</keyword>
<evidence type="ECO:0000256" key="3">
    <source>
        <dbReference type="ARBA" id="ARBA00004496"/>
    </source>
</evidence>
<dbReference type="GO" id="GO:0032299">
    <property type="term" value="C:ribonuclease H2 complex"/>
    <property type="evidence" value="ECO:0007669"/>
    <property type="project" value="TreeGrafter"/>
</dbReference>
<feature type="compositionally biased region" description="Low complexity" evidence="11">
    <location>
        <begin position="24"/>
        <end position="38"/>
    </location>
</feature>
<dbReference type="EMBL" id="KK102185">
    <property type="protein sequence ID" value="KIY98438.1"/>
    <property type="molecule type" value="Genomic_DNA"/>
</dbReference>
<dbReference type="Pfam" id="PF01351">
    <property type="entry name" value="RNase_HII"/>
    <property type="match status" value="1"/>
</dbReference>
<comment type="catalytic activity">
    <reaction evidence="1 10">
        <text>Endonucleolytic cleavage to 5'-phosphomonoester.</text>
        <dbReference type="EC" id="3.1.26.4"/>
    </reaction>
</comment>
<evidence type="ECO:0000256" key="6">
    <source>
        <dbReference type="ARBA" id="ARBA00022723"/>
    </source>
</evidence>
<evidence type="ECO:0000256" key="8">
    <source>
        <dbReference type="ARBA" id="ARBA00022801"/>
    </source>
</evidence>
<dbReference type="PANTHER" id="PTHR10954:SF23">
    <property type="entry name" value="RIBONUCLEASE"/>
    <property type="match status" value="1"/>
</dbReference>
<evidence type="ECO:0000256" key="11">
    <source>
        <dbReference type="SAM" id="MobiDB-lite"/>
    </source>
</evidence>
<dbReference type="PANTHER" id="PTHR10954">
    <property type="entry name" value="RIBONUCLEASE H2 SUBUNIT A"/>
    <property type="match status" value="1"/>
</dbReference>
<accession>A0A0D2KS95</accession>
<proteinExistence type="inferred from homology"/>
<dbReference type="KEGG" id="mng:MNEG_9521"/>
<dbReference type="GO" id="GO:0006298">
    <property type="term" value="P:mismatch repair"/>
    <property type="evidence" value="ECO:0007669"/>
    <property type="project" value="TreeGrafter"/>
</dbReference>
<dbReference type="GO" id="GO:0043137">
    <property type="term" value="P:DNA replication, removal of RNA primer"/>
    <property type="evidence" value="ECO:0007669"/>
    <property type="project" value="TreeGrafter"/>
</dbReference>
<protein>
    <recommendedName>
        <fullName evidence="10">Ribonuclease</fullName>
        <ecNumber evidence="10">3.1.26.4</ecNumber>
    </recommendedName>
</protein>
<evidence type="ECO:0000256" key="7">
    <source>
        <dbReference type="ARBA" id="ARBA00022759"/>
    </source>
</evidence>
<keyword evidence="4" id="KW-0963">Cytoplasm</keyword>